<dbReference type="Proteomes" id="UP001203284">
    <property type="component" value="Unassembled WGS sequence"/>
</dbReference>
<keyword evidence="2" id="KW-1185">Reference proteome</keyword>
<protein>
    <submittedName>
        <fullName evidence="1">Uncharacterized protein</fullName>
    </submittedName>
</protein>
<organism evidence="1 2">
    <name type="scientific">Ancylobacter crimeensis</name>
    <dbReference type="NCBI Taxonomy" id="2579147"/>
    <lineage>
        <taxon>Bacteria</taxon>
        <taxon>Pseudomonadati</taxon>
        <taxon>Pseudomonadota</taxon>
        <taxon>Alphaproteobacteria</taxon>
        <taxon>Hyphomicrobiales</taxon>
        <taxon>Xanthobacteraceae</taxon>
        <taxon>Ancylobacter</taxon>
    </lineage>
</organism>
<dbReference type="EMBL" id="JALKCH010000001">
    <property type="protein sequence ID" value="MCK0195504.1"/>
    <property type="molecule type" value="Genomic_DNA"/>
</dbReference>
<evidence type="ECO:0000313" key="1">
    <source>
        <dbReference type="EMBL" id="MCK0195504.1"/>
    </source>
</evidence>
<sequence>MAVPSPAFMDAGARVERAAPAFGAGALTAAAALPAGFAAVDVGRVFVAARPACAGAVAAGACTPSVLRCALEARGFVALRAGAAAGESVRSAGAAASGRASSALMSVSAAFSGFVEWLGAGDTGAFLLLTAGLSRARRCWRCGHEKAVAMDRIIAARYGSSESGAP</sequence>
<proteinExistence type="predicted"/>
<evidence type="ECO:0000313" key="2">
    <source>
        <dbReference type="Proteomes" id="UP001203284"/>
    </source>
</evidence>
<dbReference type="RefSeq" id="WP_247025782.1">
    <property type="nucleotide sequence ID" value="NZ_JALKCH010000001.1"/>
</dbReference>
<reference evidence="1 2" key="1">
    <citation type="submission" date="2022-04" db="EMBL/GenBank/DDBJ databases">
        <authorList>
            <person name="Grouzdev D.S."/>
            <person name="Pantiukh K.S."/>
            <person name="Krutkina M.S."/>
        </authorList>
    </citation>
    <scope>NUCLEOTIDE SEQUENCE [LARGE SCALE GENOMIC DNA]</scope>
    <source>
        <strain evidence="1 2">6x-1</strain>
    </source>
</reference>
<gene>
    <name evidence="1" type="ORF">MWN34_01105</name>
</gene>
<comment type="caution">
    <text evidence="1">The sequence shown here is derived from an EMBL/GenBank/DDBJ whole genome shotgun (WGS) entry which is preliminary data.</text>
</comment>
<name>A0ABT0D6D5_9HYPH</name>
<accession>A0ABT0D6D5</accession>